<evidence type="ECO:0000313" key="3">
    <source>
        <dbReference type="EMBL" id="GJE88503.1"/>
    </source>
</evidence>
<dbReference type="Gene3D" id="3.20.20.100">
    <property type="entry name" value="NADP-dependent oxidoreductase domain"/>
    <property type="match status" value="1"/>
</dbReference>
<dbReference type="OrthoDB" id="37537at2759"/>
<proteinExistence type="predicted"/>
<dbReference type="InterPro" id="IPR036812">
    <property type="entry name" value="NAD(P)_OxRdtase_dom_sf"/>
</dbReference>
<sequence length="321" mass="35443">MTVQSVTTLGGTASHIKVGKVAHGLLLMTWTTSPTPDEVAFEAIKAGIDSMPPGVKMLLNSSEFYSPEFGPASLELLSRFYEKYPDEENLRRSVTDINAALRGKKRLDLFECARIDPNFTVEQTIGALAGLVKEGLFDHIGMSECSAATLRRGHAVHPVAAVEIEVNAWSMEPETQSVLKTAEELGVAVMAYAPLGRGFLTGQFKKPDDIPEGDMRRNFIRFRNPEYFQHNLTLVDKLTEIAEKKGVTPTRLCIAWVASLGEKVIPMPGSRNAKRTIKNAYSADTKVTKEDSDAIWQIINNYEVKGDRYFGVGPQAVHLWG</sequence>
<evidence type="ECO:0000259" key="2">
    <source>
        <dbReference type="Pfam" id="PF00248"/>
    </source>
</evidence>
<organism evidence="3 4">
    <name type="scientific">Phanerochaete sordida</name>
    <dbReference type="NCBI Taxonomy" id="48140"/>
    <lineage>
        <taxon>Eukaryota</taxon>
        <taxon>Fungi</taxon>
        <taxon>Dikarya</taxon>
        <taxon>Basidiomycota</taxon>
        <taxon>Agaricomycotina</taxon>
        <taxon>Agaricomycetes</taxon>
        <taxon>Polyporales</taxon>
        <taxon>Phanerochaetaceae</taxon>
        <taxon>Phanerochaete</taxon>
    </lineage>
</organism>
<dbReference type="AlphaFoldDB" id="A0A9P3G3M1"/>
<keyword evidence="1" id="KW-0560">Oxidoreductase</keyword>
<dbReference type="CDD" id="cd19077">
    <property type="entry name" value="AKR_AKR8A1-2"/>
    <property type="match status" value="1"/>
</dbReference>
<gene>
    <name evidence="3" type="ORF">PsYK624_045860</name>
</gene>
<dbReference type="GO" id="GO:0005737">
    <property type="term" value="C:cytoplasm"/>
    <property type="evidence" value="ECO:0007669"/>
    <property type="project" value="TreeGrafter"/>
</dbReference>
<dbReference type="InterPro" id="IPR023210">
    <property type="entry name" value="NADP_OxRdtase_dom"/>
</dbReference>
<reference evidence="3 4" key="1">
    <citation type="submission" date="2021-08" db="EMBL/GenBank/DDBJ databases">
        <title>Draft Genome Sequence of Phanerochaete sordida strain YK-624.</title>
        <authorList>
            <person name="Mori T."/>
            <person name="Dohra H."/>
            <person name="Suzuki T."/>
            <person name="Kawagishi H."/>
            <person name="Hirai H."/>
        </authorList>
    </citation>
    <scope>NUCLEOTIDE SEQUENCE [LARGE SCALE GENOMIC DNA]</scope>
    <source>
        <strain evidence="3 4">YK-624</strain>
    </source>
</reference>
<dbReference type="Proteomes" id="UP000703269">
    <property type="component" value="Unassembled WGS sequence"/>
</dbReference>
<dbReference type="SUPFAM" id="SSF51430">
    <property type="entry name" value="NAD(P)-linked oxidoreductase"/>
    <property type="match status" value="1"/>
</dbReference>
<accession>A0A9P3G3M1</accession>
<comment type="caution">
    <text evidence="3">The sequence shown here is derived from an EMBL/GenBank/DDBJ whole genome shotgun (WGS) entry which is preliminary data.</text>
</comment>
<dbReference type="EMBL" id="BPQB01000009">
    <property type="protein sequence ID" value="GJE88503.1"/>
    <property type="molecule type" value="Genomic_DNA"/>
</dbReference>
<dbReference type="PANTHER" id="PTHR43625:SF78">
    <property type="entry name" value="PYRIDOXAL REDUCTASE-RELATED"/>
    <property type="match status" value="1"/>
</dbReference>
<dbReference type="GO" id="GO:0016491">
    <property type="term" value="F:oxidoreductase activity"/>
    <property type="evidence" value="ECO:0007669"/>
    <property type="project" value="UniProtKB-KW"/>
</dbReference>
<evidence type="ECO:0000313" key="4">
    <source>
        <dbReference type="Proteomes" id="UP000703269"/>
    </source>
</evidence>
<dbReference type="PANTHER" id="PTHR43625">
    <property type="entry name" value="AFLATOXIN B1 ALDEHYDE REDUCTASE"/>
    <property type="match status" value="1"/>
</dbReference>
<feature type="domain" description="NADP-dependent oxidoreductase" evidence="2">
    <location>
        <begin position="87"/>
        <end position="298"/>
    </location>
</feature>
<evidence type="ECO:0000256" key="1">
    <source>
        <dbReference type="ARBA" id="ARBA00023002"/>
    </source>
</evidence>
<protein>
    <submittedName>
        <fullName evidence="3">Aldo/keto reductase</fullName>
    </submittedName>
</protein>
<keyword evidence="4" id="KW-1185">Reference proteome</keyword>
<dbReference type="Pfam" id="PF00248">
    <property type="entry name" value="Aldo_ket_red"/>
    <property type="match status" value="1"/>
</dbReference>
<name>A0A9P3G3M1_9APHY</name>
<dbReference type="InterPro" id="IPR050791">
    <property type="entry name" value="Aldo-Keto_reductase"/>
</dbReference>